<evidence type="ECO:0000256" key="1">
    <source>
        <dbReference type="SAM" id="Phobius"/>
    </source>
</evidence>
<protein>
    <submittedName>
        <fullName evidence="2 4">Uncharacterized protein</fullName>
    </submittedName>
</protein>
<dbReference type="OrthoDB" id="10666891at2759"/>
<dbReference type="Proteomes" id="UP000274504">
    <property type="component" value="Unassembled WGS sequence"/>
</dbReference>
<organism evidence="4">
    <name type="scientific">Hymenolepis diminuta</name>
    <name type="common">Rat tapeworm</name>
    <dbReference type="NCBI Taxonomy" id="6216"/>
    <lineage>
        <taxon>Eukaryota</taxon>
        <taxon>Metazoa</taxon>
        <taxon>Spiralia</taxon>
        <taxon>Lophotrochozoa</taxon>
        <taxon>Platyhelminthes</taxon>
        <taxon>Cestoda</taxon>
        <taxon>Eucestoda</taxon>
        <taxon>Cyclophyllidea</taxon>
        <taxon>Hymenolepididae</taxon>
        <taxon>Hymenolepis</taxon>
    </lineage>
</organism>
<proteinExistence type="predicted"/>
<name>A0A0R3SQA0_HYMDI</name>
<dbReference type="AlphaFoldDB" id="A0A0R3SQA0"/>
<evidence type="ECO:0000313" key="3">
    <source>
        <dbReference type="Proteomes" id="UP000274504"/>
    </source>
</evidence>
<feature type="transmembrane region" description="Helical" evidence="1">
    <location>
        <begin position="247"/>
        <end position="267"/>
    </location>
</feature>
<reference evidence="2 3" key="2">
    <citation type="submission" date="2018-11" db="EMBL/GenBank/DDBJ databases">
        <authorList>
            <consortium name="Pathogen Informatics"/>
        </authorList>
    </citation>
    <scope>NUCLEOTIDE SEQUENCE [LARGE SCALE GENOMIC DNA]</scope>
</reference>
<evidence type="ECO:0000313" key="4">
    <source>
        <dbReference type="WBParaSite" id="HDID_0000723301-mRNA-1"/>
    </source>
</evidence>
<sequence length="303" mass="33504">MVNNYCVGGVPQSDETFDYPRVFQGDLVRLKWHSKRNENETQDKCLLSFPDRSYRSPWIAVIIEDKSNQAECSLSELLNQSITFINASTVIFLRDDQAAFNQPVLILVTPSSCSPFGDVEDTFNSQCCLYPPLNHTALSTESPFTSYSSSFHTPFARHHLDHRQRNRGGLERSGGEGSTLPFPPPLLISLPLDMFSDLPSQLAVASNSTQVAVTGDIVLFAESLTTSNLSTVEANNGNNASDLSSSLLLLLIVCVLFLLLGILLVPARLGICFWQRFCSFSISRSAKSRRSVCLNYITIVPLN</sequence>
<reference evidence="4" key="1">
    <citation type="submission" date="2017-02" db="UniProtKB">
        <authorList>
            <consortium name="WormBaseParasite"/>
        </authorList>
    </citation>
    <scope>IDENTIFICATION</scope>
</reference>
<keyword evidence="1" id="KW-0812">Transmembrane</keyword>
<dbReference type="EMBL" id="UYSG01010917">
    <property type="protein sequence ID" value="VDL59549.1"/>
    <property type="molecule type" value="Genomic_DNA"/>
</dbReference>
<dbReference type="WBParaSite" id="HDID_0000723301-mRNA-1">
    <property type="protein sequence ID" value="HDID_0000723301-mRNA-1"/>
    <property type="gene ID" value="HDID_0000723301"/>
</dbReference>
<keyword evidence="1" id="KW-1133">Transmembrane helix</keyword>
<accession>A0A0R3SQA0</accession>
<evidence type="ECO:0000313" key="2">
    <source>
        <dbReference type="EMBL" id="VDL59549.1"/>
    </source>
</evidence>
<gene>
    <name evidence="2" type="ORF">HDID_LOCUS7231</name>
</gene>
<keyword evidence="1" id="KW-0472">Membrane</keyword>